<accession>A0A0F9MYG9</accession>
<sequence>MDRKKYFREYQKSRYKTDSSFRRQQLVRRRKYTLNKKFGITVEQYDQMLTEQNGRCLLCNNLPDDKRRLAVDHSHTTEKVRGLLCFHCNTALGKIGDDIEWLHRASDYLKKHS</sequence>
<organism evidence="1">
    <name type="scientific">marine sediment metagenome</name>
    <dbReference type="NCBI Taxonomy" id="412755"/>
    <lineage>
        <taxon>unclassified sequences</taxon>
        <taxon>metagenomes</taxon>
        <taxon>ecological metagenomes</taxon>
    </lineage>
</organism>
<evidence type="ECO:0008006" key="2">
    <source>
        <dbReference type="Google" id="ProtNLM"/>
    </source>
</evidence>
<dbReference type="EMBL" id="LAZR01004212">
    <property type="protein sequence ID" value="KKN10739.1"/>
    <property type="molecule type" value="Genomic_DNA"/>
</dbReference>
<name>A0A0F9MYG9_9ZZZZ</name>
<gene>
    <name evidence="1" type="ORF">LCGC14_1033610</name>
</gene>
<evidence type="ECO:0000313" key="1">
    <source>
        <dbReference type="EMBL" id="KKN10739.1"/>
    </source>
</evidence>
<dbReference type="Gene3D" id="3.40.1800.10">
    <property type="entry name" value="His-Me finger endonucleases"/>
    <property type="match status" value="1"/>
</dbReference>
<dbReference type="InterPro" id="IPR004211">
    <property type="entry name" value="Endonuclease_7"/>
</dbReference>
<comment type="caution">
    <text evidence="1">The sequence shown here is derived from an EMBL/GenBank/DDBJ whole genome shotgun (WGS) entry which is preliminary data.</text>
</comment>
<proteinExistence type="predicted"/>
<dbReference type="InterPro" id="IPR038563">
    <property type="entry name" value="Endonuclease_7_sf"/>
</dbReference>
<dbReference type="InterPro" id="IPR044925">
    <property type="entry name" value="His-Me_finger_sf"/>
</dbReference>
<protein>
    <recommendedName>
        <fullName evidence="2">Recombination endonuclease VII</fullName>
    </recommendedName>
</protein>
<dbReference type="Pfam" id="PF02945">
    <property type="entry name" value="Endonuclease_7"/>
    <property type="match status" value="1"/>
</dbReference>
<dbReference type="AlphaFoldDB" id="A0A0F9MYG9"/>
<dbReference type="SUPFAM" id="SSF54060">
    <property type="entry name" value="His-Me finger endonucleases"/>
    <property type="match status" value="1"/>
</dbReference>
<reference evidence="1" key="1">
    <citation type="journal article" date="2015" name="Nature">
        <title>Complex archaea that bridge the gap between prokaryotes and eukaryotes.</title>
        <authorList>
            <person name="Spang A."/>
            <person name="Saw J.H."/>
            <person name="Jorgensen S.L."/>
            <person name="Zaremba-Niedzwiedzka K."/>
            <person name="Martijn J."/>
            <person name="Lind A.E."/>
            <person name="van Eijk R."/>
            <person name="Schleper C."/>
            <person name="Guy L."/>
            <person name="Ettema T.J."/>
        </authorList>
    </citation>
    <scope>NUCLEOTIDE SEQUENCE</scope>
</reference>